<dbReference type="OrthoDB" id="1549518at2759"/>
<dbReference type="Proteomes" id="UP000655225">
    <property type="component" value="Unassembled WGS sequence"/>
</dbReference>
<dbReference type="InterPro" id="IPR005161">
    <property type="entry name" value="Ku_N"/>
</dbReference>
<dbReference type="EMBL" id="JABCRI010000021">
    <property type="protein sequence ID" value="KAF8380428.1"/>
    <property type="molecule type" value="Genomic_DNA"/>
</dbReference>
<dbReference type="GO" id="GO:0006303">
    <property type="term" value="P:double-strand break repair via nonhomologous end joining"/>
    <property type="evidence" value="ECO:0007669"/>
    <property type="project" value="TreeGrafter"/>
</dbReference>
<dbReference type="PANTHER" id="PTHR12604:SF4">
    <property type="entry name" value="X-RAY REPAIR CROSS-COMPLEMENTING PROTEIN 5"/>
    <property type="match status" value="1"/>
</dbReference>
<evidence type="ECO:0000313" key="3">
    <source>
        <dbReference type="Proteomes" id="UP000655225"/>
    </source>
</evidence>
<dbReference type="AlphaFoldDB" id="A0A835D4U9"/>
<name>A0A835D4U9_TETSI</name>
<keyword evidence="3" id="KW-1185">Reference proteome</keyword>
<dbReference type="Pfam" id="PF03731">
    <property type="entry name" value="Ku_N"/>
    <property type="match status" value="1"/>
</dbReference>
<evidence type="ECO:0000313" key="2">
    <source>
        <dbReference type="EMBL" id="KAF8380428.1"/>
    </source>
</evidence>
<sequence length="166" mass="18479">MGVEGSVFDLCNLKERSGARFLVDYNCLHATITGYDGLFHVASPVPTRIVPNPAEALLLLLDVSPSMHNLLPEIEKLCSMLVQKKLIYNKSDEVGVVLFGTEDTDNELTKEVGGYEHVVVLQHIKVVEDLIEGLQKLPRGTAPGDCIQYLCWIILLEVQFCLLQQK</sequence>
<evidence type="ECO:0000259" key="1">
    <source>
        <dbReference type="Pfam" id="PF03731"/>
    </source>
</evidence>
<dbReference type="PANTHER" id="PTHR12604">
    <property type="entry name" value="KU AUTOANTIGEN DNA HELICASE"/>
    <property type="match status" value="1"/>
</dbReference>
<proteinExistence type="predicted"/>
<organism evidence="2 3">
    <name type="scientific">Tetracentron sinense</name>
    <name type="common">Spur-leaf</name>
    <dbReference type="NCBI Taxonomy" id="13715"/>
    <lineage>
        <taxon>Eukaryota</taxon>
        <taxon>Viridiplantae</taxon>
        <taxon>Streptophyta</taxon>
        <taxon>Embryophyta</taxon>
        <taxon>Tracheophyta</taxon>
        <taxon>Spermatophyta</taxon>
        <taxon>Magnoliopsida</taxon>
        <taxon>Trochodendrales</taxon>
        <taxon>Trochodendraceae</taxon>
        <taxon>Tetracentron</taxon>
    </lineage>
</organism>
<dbReference type="InterPro" id="IPR036465">
    <property type="entry name" value="vWFA_dom_sf"/>
</dbReference>
<accession>A0A835D4U9</accession>
<dbReference type="Gene3D" id="3.40.50.410">
    <property type="entry name" value="von Willebrand factor, type A domain"/>
    <property type="match status" value="1"/>
</dbReference>
<dbReference type="GO" id="GO:0042162">
    <property type="term" value="F:telomeric DNA binding"/>
    <property type="evidence" value="ECO:0007669"/>
    <property type="project" value="TreeGrafter"/>
</dbReference>
<reference evidence="2 3" key="1">
    <citation type="submission" date="2020-04" db="EMBL/GenBank/DDBJ databases">
        <title>Plant Genome Project.</title>
        <authorList>
            <person name="Zhang R.-G."/>
        </authorList>
    </citation>
    <scope>NUCLEOTIDE SEQUENCE [LARGE SCALE GENOMIC DNA]</scope>
    <source>
        <strain evidence="2">YNK0</strain>
        <tissue evidence="2">Leaf</tissue>
    </source>
</reference>
<feature type="domain" description="Ku70/Ku80 N-terminal alpha/beta" evidence="1">
    <location>
        <begin position="56"/>
        <end position="126"/>
    </location>
</feature>
<dbReference type="SUPFAM" id="SSF53300">
    <property type="entry name" value="vWA-like"/>
    <property type="match status" value="1"/>
</dbReference>
<protein>
    <recommendedName>
        <fullName evidence="1">Ku70/Ku80 N-terminal alpha/beta domain-containing protein</fullName>
    </recommendedName>
</protein>
<comment type="caution">
    <text evidence="2">The sequence shown here is derived from an EMBL/GenBank/DDBJ whole genome shotgun (WGS) entry which is preliminary data.</text>
</comment>
<dbReference type="GO" id="GO:0000723">
    <property type="term" value="P:telomere maintenance"/>
    <property type="evidence" value="ECO:0007669"/>
    <property type="project" value="TreeGrafter"/>
</dbReference>
<gene>
    <name evidence="2" type="ORF">HHK36_027914</name>
</gene>
<dbReference type="GO" id="GO:0003690">
    <property type="term" value="F:double-stranded DNA binding"/>
    <property type="evidence" value="ECO:0007669"/>
    <property type="project" value="TreeGrafter"/>
</dbReference>
<dbReference type="GO" id="GO:0043564">
    <property type="term" value="C:Ku70:Ku80 complex"/>
    <property type="evidence" value="ECO:0007669"/>
    <property type="project" value="TreeGrafter"/>
</dbReference>